<sequence>MAGKCIPLLGVEVMVGVVVAVEALVGAASSTECIHMSLRTKFIGIEGGASVAAGGGGIAPPLALALALAPHSRG</sequence>
<feature type="transmembrane region" description="Helical" evidence="1">
    <location>
        <begin position="6"/>
        <end position="28"/>
    </location>
</feature>
<proteinExistence type="predicted"/>
<dbReference type="HOGENOM" id="CLU_2692139_0_0_1"/>
<keyword evidence="1" id="KW-0472">Membrane</keyword>
<gene>
    <name evidence="2" type="ORF">OsI_32562</name>
</gene>
<keyword evidence="1" id="KW-0812">Transmembrane</keyword>
<reference evidence="2 3" key="1">
    <citation type="journal article" date="2005" name="PLoS Biol.">
        <title>The genomes of Oryza sativa: a history of duplications.</title>
        <authorList>
            <person name="Yu J."/>
            <person name="Wang J."/>
            <person name="Lin W."/>
            <person name="Li S."/>
            <person name="Li H."/>
            <person name="Zhou J."/>
            <person name="Ni P."/>
            <person name="Dong W."/>
            <person name="Hu S."/>
            <person name="Zeng C."/>
            <person name="Zhang J."/>
            <person name="Zhang Y."/>
            <person name="Li R."/>
            <person name="Xu Z."/>
            <person name="Li S."/>
            <person name="Li X."/>
            <person name="Zheng H."/>
            <person name="Cong L."/>
            <person name="Lin L."/>
            <person name="Yin J."/>
            <person name="Geng J."/>
            <person name="Li G."/>
            <person name="Shi J."/>
            <person name="Liu J."/>
            <person name="Lv H."/>
            <person name="Li J."/>
            <person name="Wang J."/>
            <person name="Deng Y."/>
            <person name="Ran L."/>
            <person name="Shi X."/>
            <person name="Wang X."/>
            <person name="Wu Q."/>
            <person name="Li C."/>
            <person name="Ren X."/>
            <person name="Wang J."/>
            <person name="Wang X."/>
            <person name="Li D."/>
            <person name="Liu D."/>
            <person name="Zhang X."/>
            <person name="Ji Z."/>
            <person name="Zhao W."/>
            <person name="Sun Y."/>
            <person name="Zhang Z."/>
            <person name="Bao J."/>
            <person name="Han Y."/>
            <person name="Dong L."/>
            <person name="Ji J."/>
            <person name="Chen P."/>
            <person name="Wu S."/>
            <person name="Liu J."/>
            <person name="Xiao Y."/>
            <person name="Bu D."/>
            <person name="Tan J."/>
            <person name="Yang L."/>
            <person name="Ye C."/>
            <person name="Zhang J."/>
            <person name="Xu J."/>
            <person name="Zhou Y."/>
            <person name="Yu Y."/>
            <person name="Zhang B."/>
            <person name="Zhuang S."/>
            <person name="Wei H."/>
            <person name="Liu B."/>
            <person name="Lei M."/>
            <person name="Yu H."/>
            <person name="Li Y."/>
            <person name="Xu H."/>
            <person name="Wei S."/>
            <person name="He X."/>
            <person name="Fang L."/>
            <person name="Zhang Z."/>
            <person name="Zhang Y."/>
            <person name="Huang X."/>
            <person name="Su Z."/>
            <person name="Tong W."/>
            <person name="Li J."/>
            <person name="Tong Z."/>
            <person name="Li S."/>
            <person name="Ye J."/>
            <person name="Wang L."/>
            <person name="Fang L."/>
            <person name="Lei T."/>
            <person name="Chen C."/>
            <person name="Chen H."/>
            <person name="Xu Z."/>
            <person name="Li H."/>
            <person name="Huang H."/>
            <person name="Zhang F."/>
            <person name="Xu H."/>
            <person name="Li N."/>
            <person name="Zhao C."/>
            <person name="Li S."/>
            <person name="Dong L."/>
            <person name="Huang Y."/>
            <person name="Li L."/>
            <person name="Xi Y."/>
            <person name="Qi Q."/>
            <person name="Li W."/>
            <person name="Zhang B."/>
            <person name="Hu W."/>
            <person name="Zhang Y."/>
            <person name="Tian X."/>
            <person name="Jiao Y."/>
            <person name="Liang X."/>
            <person name="Jin J."/>
            <person name="Gao L."/>
            <person name="Zheng W."/>
            <person name="Hao B."/>
            <person name="Liu S."/>
            <person name="Wang W."/>
            <person name="Yuan L."/>
            <person name="Cao M."/>
            <person name="McDermott J."/>
            <person name="Samudrala R."/>
            <person name="Wang J."/>
            <person name="Wong G.K."/>
            <person name="Yang H."/>
        </authorList>
    </citation>
    <scope>NUCLEOTIDE SEQUENCE [LARGE SCALE GENOMIC DNA]</scope>
    <source>
        <strain evidence="3">cv. 93-11</strain>
    </source>
</reference>
<feature type="transmembrane region" description="Helical" evidence="1">
    <location>
        <begin position="49"/>
        <end position="69"/>
    </location>
</feature>
<protein>
    <submittedName>
        <fullName evidence="2">Uncharacterized protein</fullName>
    </submittedName>
</protein>
<evidence type="ECO:0000256" key="1">
    <source>
        <dbReference type="SAM" id="Phobius"/>
    </source>
</evidence>
<accession>B8BFL8</accession>
<dbReference type="AlphaFoldDB" id="B8BFL8"/>
<dbReference type="Gramene" id="BGIOSGA032438-TA">
    <property type="protein sequence ID" value="BGIOSGA032438-PA"/>
    <property type="gene ID" value="BGIOSGA032438"/>
</dbReference>
<dbReference type="EMBL" id="CM000135">
    <property type="protein sequence ID" value="EEC66476.1"/>
    <property type="molecule type" value="Genomic_DNA"/>
</dbReference>
<name>B8BFL8_ORYSI</name>
<evidence type="ECO:0000313" key="3">
    <source>
        <dbReference type="Proteomes" id="UP000007015"/>
    </source>
</evidence>
<evidence type="ECO:0000313" key="2">
    <source>
        <dbReference type="EMBL" id="EEC66476.1"/>
    </source>
</evidence>
<dbReference type="Proteomes" id="UP000007015">
    <property type="component" value="Chromosome 10"/>
</dbReference>
<organism evidence="2 3">
    <name type="scientific">Oryza sativa subsp. indica</name>
    <name type="common">Rice</name>
    <dbReference type="NCBI Taxonomy" id="39946"/>
    <lineage>
        <taxon>Eukaryota</taxon>
        <taxon>Viridiplantae</taxon>
        <taxon>Streptophyta</taxon>
        <taxon>Embryophyta</taxon>
        <taxon>Tracheophyta</taxon>
        <taxon>Spermatophyta</taxon>
        <taxon>Magnoliopsida</taxon>
        <taxon>Liliopsida</taxon>
        <taxon>Poales</taxon>
        <taxon>Poaceae</taxon>
        <taxon>BOP clade</taxon>
        <taxon>Oryzoideae</taxon>
        <taxon>Oryzeae</taxon>
        <taxon>Oryzinae</taxon>
        <taxon>Oryza</taxon>
        <taxon>Oryza sativa</taxon>
    </lineage>
</organism>
<keyword evidence="1" id="KW-1133">Transmembrane helix</keyword>
<keyword evidence="3" id="KW-1185">Reference proteome</keyword>